<evidence type="ECO:0008006" key="6">
    <source>
        <dbReference type="Google" id="ProtNLM"/>
    </source>
</evidence>
<dbReference type="AlphaFoldDB" id="A0A7S3AGL3"/>
<dbReference type="CDD" id="cd00200">
    <property type="entry name" value="WD40"/>
    <property type="match status" value="1"/>
</dbReference>
<feature type="compositionally biased region" description="Low complexity" evidence="4">
    <location>
        <begin position="540"/>
        <end position="557"/>
    </location>
</feature>
<feature type="region of interest" description="Disordered" evidence="4">
    <location>
        <begin position="534"/>
        <end position="565"/>
    </location>
</feature>
<evidence type="ECO:0000256" key="1">
    <source>
        <dbReference type="ARBA" id="ARBA00022574"/>
    </source>
</evidence>
<dbReference type="Gene3D" id="2.130.10.10">
    <property type="entry name" value="YVTN repeat-like/Quinoprotein amine dehydrogenase"/>
    <property type="match status" value="3"/>
</dbReference>
<protein>
    <recommendedName>
        <fullName evidence="6">Guanine nucleotide-binding protein subunit beta-like protein</fullName>
    </recommendedName>
</protein>
<dbReference type="EMBL" id="HBHX01004259">
    <property type="protein sequence ID" value="CAE0100956.1"/>
    <property type="molecule type" value="Transcribed_RNA"/>
</dbReference>
<dbReference type="Pfam" id="PF00400">
    <property type="entry name" value="WD40"/>
    <property type="match status" value="6"/>
</dbReference>
<feature type="repeat" description="WD" evidence="3">
    <location>
        <begin position="188"/>
        <end position="229"/>
    </location>
</feature>
<dbReference type="InterPro" id="IPR015943">
    <property type="entry name" value="WD40/YVTN_repeat-like_dom_sf"/>
</dbReference>
<dbReference type="PROSITE" id="PS50294">
    <property type="entry name" value="WD_REPEATS_REGION"/>
    <property type="match status" value="6"/>
</dbReference>
<evidence type="ECO:0000256" key="3">
    <source>
        <dbReference type="PROSITE-ProRule" id="PRU00221"/>
    </source>
</evidence>
<feature type="repeat" description="WD" evidence="3">
    <location>
        <begin position="230"/>
        <end position="264"/>
    </location>
</feature>
<dbReference type="PROSITE" id="PS00678">
    <property type="entry name" value="WD_REPEATS_1"/>
    <property type="match status" value="1"/>
</dbReference>
<dbReference type="GO" id="GO:0005634">
    <property type="term" value="C:nucleus"/>
    <property type="evidence" value="ECO:0007669"/>
    <property type="project" value="TreeGrafter"/>
</dbReference>
<evidence type="ECO:0000313" key="5">
    <source>
        <dbReference type="EMBL" id="CAE0100956.1"/>
    </source>
</evidence>
<feature type="repeat" description="WD" evidence="3">
    <location>
        <begin position="280"/>
        <end position="321"/>
    </location>
</feature>
<gene>
    <name evidence="5" type="ORF">HERI1096_LOCUS2353</name>
</gene>
<dbReference type="SMART" id="SM00320">
    <property type="entry name" value="WD40"/>
    <property type="match status" value="7"/>
</dbReference>
<dbReference type="PANTHER" id="PTHR22847">
    <property type="entry name" value="WD40 REPEAT PROTEIN"/>
    <property type="match status" value="1"/>
</dbReference>
<organism evidence="5">
    <name type="scientific">Haptolina ericina</name>
    <dbReference type="NCBI Taxonomy" id="156174"/>
    <lineage>
        <taxon>Eukaryota</taxon>
        <taxon>Haptista</taxon>
        <taxon>Haptophyta</taxon>
        <taxon>Prymnesiophyceae</taxon>
        <taxon>Prymnesiales</taxon>
        <taxon>Prymnesiaceae</taxon>
        <taxon>Haptolina</taxon>
    </lineage>
</organism>
<dbReference type="PANTHER" id="PTHR22847:SF637">
    <property type="entry name" value="WD REPEAT DOMAIN 5B"/>
    <property type="match status" value="1"/>
</dbReference>
<evidence type="ECO:0000256" key="2">
    <source>
        <dbReference type="ARBA" id="ARBA00022737"/>
    </source>
</evidence>
<dbReference type="GO" id="GO:1990234">
    <property type="term" value="C:transferase complex"/>
    <property type="evidence" value="ECO:0007669"/>
    <property type="project" value="UniProtKB-ARBA"/>
</dbReference>
<dbReference type="InterPro" id="IPR020472">
    <property type="entry name" value="WD40_PAC1"/>
</dbReference>
<dbReference type="PRINTS" id="PR00320">
    <property type="entry name" value="GPROTEINBRPT"/>
</dbReference>
<proteinExistence type="predicted"/>
<sequence length="565" mass="64007">MEPDMDPDEWRKQFSSRTRRPRQGSISGTEQRTMHSVTHGIDDLREVHGHSRCVNSIAFSADGQLIITGGSDNTAKLWNFHTQHVLHTFQGHEQWVQSVAFAHTRNMVATGCDDKYVRVFEQDENAHSLSEGWKMTCEFGRLHDDVHAHRLGVQSVVFSPEDDFIVSGSADTSIKLWRLVDKECAHEMLGHMDWVNKVSYSPDGMMLASASYDETVKLWRISDGDEIMTFEGHEDFVNCVAWSPDGDKIVTSSGDYTVRLWQVRMPDGSLTEKAEPLRTMYGHRGWVLSVCFSPLGDKIASASSDKSVILWDAVTYQAVDRLRHRDWVEGVVFAPNRFLCDELVTIGHMVYISVWDVSTDSAKCRRKLPARPHFLQAFFLFLYGLLIQFLFGMPNRLTPEQHEHIDLVWNGLGHDDEDSVSIDEFIEAASRDKIVWKLLKRTVFDEVHLGVARARTVRVALEQHRNAGAAQLTFEELMVAFEGHKNWERTHRDPTTRKANNRKPSIAVMPSFKRTSTMSLKGFSLTNFGMRRTKADEAEGSGARPGKAGAAAVADIGRVSNKEER</sequence>
<dbReference type="PROSITE" id="PS50082">
    <property type="entry name" value="WD_REPEATS_2"/>
    <property type="match status" value="6"/>
</dbReference>
<feature type="repeat" description="WD" evidence="3">
    <location>
        <begin position="47"/>
        <end position="88"/>
    </location>
</feature>
<reference evidence="5" key="1">
    <citation type="submission" date="2021-01" db="EMBL/GenBank/DDBJ databases">
        <authorList>
            <person name="Corre E."/>
            <person name="Pelletier E."/>
            <person name="Niang G."/>
            <person name="Scheremetjew M."/>
            <person name="Finn R."/>
            <person name="Kale V."/>
            <person name="Holt S."/>
            <person name="Cochrane G."/>
            <person name="Meng A."/>
            <person name="Brown T."/>
            <person name="Cohen L."/>
        </authorList>
    </citation>
    <scope>NUCLEOTIDE SEQUENCE</scope>
    <source>
        <strain evidence="5">CCMP281</strain>
    </source>
</reference>
<accession>A0A7S3AGL3</accession>
<dbReference type="InterPro" id="IPR001680">
    <property type="entry name" value="WD40_rpt"/>
</dbReference>
<keyword evidence="2" id="KW-0677">Repeat</keyword>
<dbReference type="SUPFAM" id="SSF50978">
    <property type="entry name" value="WD40 repeat-like"/>
    <property type="match status" value="1"/>
</dbReference>
<feature type="repeat" description="WD" evidence="3">
    <location>
        <begin position="89"/>
        <end position="130"/>
    </location>
</feature>
<dbReference type="InterPro" id="IPR036322">
    <property type="entry name" value="WD40_repeat_dom_sf"/>
</dbReference>
<keyword evidence="1 3" id="KW-0853">WD repeat</keyword>
<name>A0A7S3AGL3_9EUKA</name>
<dbReference type="InterPro" id="IPR019775">
    <property type="entry name" value="WD40_repeat_CS"/>
</dbReference>
<feature type="region of interest" description="Disordered" evidence="4">
    <location>
        <begin position="1"/>
        <end position="36"/>
    </location>
</feature>
<feature type="repeat" description="WD" evidence="3">
    <location>
        <begin position="146"/>
        <end position="187"/>
    </location>
</feature>
<evidence type="ECO:0000256" key="4">
    <source>
        <dbReference type="SAM" id="MobiDB-lite"/>
    </source>
</evidence>
<feature type="compositionally biased region" description="Polar residues" evidence="4">
    <location>
        <begin position="24"/>
        <end position="36"/>
    </location>
</feature>